<keyword evidence="3" id="KW-0813">Transport</keyword>
<evidence type="ECO:0000256" key="8">
    <source>
        <dbReference type="SAM" id="Phobius"/>
    </source>
</evidence>
<keyword evidence="6 8" id="KW-1133">Transmembrane helix</keyword>
<dbReference type="SUPFAM" id="SSF81345">
    <property type="entry name" value="ABC transporter involved in vitamin B12 uptake, BtuC"/>
    <property type="match status" value="1"/>
</dbReference>
<dbReference type="AlphaFoldDB" id="A0A9E2NQS0"/>
<dbReference type="SUPFAM" id="SSF53807">
    <property type="entry name" value="Helical backbone' metal receptor"/>
    <property type="match status" value="1"/>
</dbReference>
<sequence length="297" mass="32287">MELLFISRLPRLLAILCTGAGMSVAGLIMQQLCSNKFVSPTTGATISSAQLGILLALLFAPESTLWGRTLFAFGAAILGTWVFVWFIQRVQFKDAVMVPLVGIMFGNVIGGVTSYLAFKYEMTQALSSWMVGHFSMVLKGRYEIVWLAAPLILLAFLFANHFNIVGLGRDFSKNLGLPYNNVLGNEGRCSIIGREIGFENVGAAAESSASTHGSEASFEYLISKDPDFIFVLDRDAAIASEGAKLAQEIMENELVMRTTAYQNGRVIYLAHPTAWYTAEGGVTALDQMLSDLEAALL</sequence>
<dbReference type="Gene3D" id="1.10.3470.10">
    <property type="entry name" value="ABC transporter involved in vitamin B12 uptake, BtuC"/>
    <property type="match status" value="1"/>
</dbReference>
<dbReference type="EMBL" id="JAHLFH010000099">
    <property type="protein sequence ID" value="MBU3819655.1"/>
    <property type="molecule type" value="Genomic_DNA"/>
</dbReference>
<evidence type="ECO:0000313" key="10">
    <source>
        <dbReference type="Proteomes" id="UP000824178"/>
    </source>
</evidence>
<gene>
    <name evidence="9" type="ORF">H9864_04705</name>
</gene>
<evidence type="ECO:0000256" key="4">
    <source>
        <dbReference type="ARBA" id="ARBA00022475"/>
    </source>
</evidence>
<dbReference type="Pfam" id="PF01032">
    <property type="entry name" value="FecCD"/>
    <property type="match status" value="1"/>
</dbReference>
<organism evidence="9 10">
    <name type="scientific">Candidatus Faecalibacterium intestinavium</name>
    <dbReference type="NCBI Taxonomy" id="2838580"/>
    <lineage>
        <taxon>Bacteria</taxon>
        <taxon>Bacillati</taxon>
        <taxon>Bacillota</taxon>
        <taxon>Clostridia</taxon>
        <taxon>Eubacteriales</taxon>
        <taxon>Oscillospiraceae</taxon>
        <taxon>Faecalibacterium</taxon>
    </lineage>
</organism>
<proteinExistence type="inferred from homology"/>
<protein>
    <submittedName>
        <fullName evidence="9">Iron chelate uptake ABC transporter family permease subunit</fullName>
    </submittedName>
</protein>
<evidence type="ECO:0000256" key="5">
    <source>
        <dbReference type="ARBA" id="ARBA00022692"/>
    </source>
</evidence>
<evidence type="ECO:0000256" key="6">
    <source>
        <dbReference type="ARBA" id="ARBA00022989"/>
    </source>
</evidence>
<evidence type="ECO:0000256" key="1">
    <source>
        <dbReference type="ARBA" id="ARBA00004651"/>
    </source>
</evidence>
<name>A0A9E2NQS0_9FIRM</name>
<evidence type="ECO:0000256" key="7">
    <source>
        <dbReference type="ARBA" id="ARBA00023136"/>
    </source>
</evidence>
<evidence type="ECO:0000313" key="9">
    <source>
        <dbReference type="EMBL" id="MBU3819655.1"/>
    </source>
</evidence>
<reference evidence="9" key="2">
    <citation type="submission" date="2021-04" db="EMBL/GenBank/DDBJ databases">
        <authorList>
            <person name="Gilroy R."/>
        </authorList>
    </citation>
    <scope>NUCLEOTIDE SEQUENCE</scope>
    <source>
        <strain evidence="9">742</strain>
    </source>
</reference>
<comment type="subcellular location">
    <subcellularLocation>
        <location evidence="1">Cell membrane</location>
        <topology evidence="1">Multi-pass membrane protein</topology>
    </subcellularLocation>
</comment>
<evidence type="ECO:0000256" key="3">
    <source>
        <dbReference type="ARBA" id="ARBA00022448"/>
    </source>
</evidence>
<evidence type="ECO:0000256" key="2">
    <source>
        <dbReference type="ARBA" id="ARBA00007935"/>
    </source>
</evidence>
<dbReference type="PANTHER" id="PTHR30472:SF27">
    <property type="entry name" value="PETROBACTIN IMPORT SYSTEM PERMEASE PROTEIN YCLN"/>
    <property type="match status" value="1"/>
</dbReference>
<comment type="caution">
    <text evidence="9">The sequence shown here is derived from an EMBL/GenBank/DDBJ whole genome shotgun (WGS) entry which is preliminary data.</text>
</comment>
<accession>A0A9E2NQS0</accession>
<reference evidence="9" key="1">
    <citation type="journal article" date="2021" name="PeerJ">
        <title>Extensive microbial diversity within the chicken gut microbiome revealed by metagenomics and culture.</title>
        <authorList>
            <person name="Gilroy R."/>
            <person name="Ravi A."/>
            <person name="Getino M."/>
            <person name="Pursley I."/>
            <person name="Horton D.L."/>
            <person name="Alikhan N.F."/>
            <person name="Baker D."/>
            <person name="Gharbi K."/>
            <person name="Hall N."/>
            <person name="Watson M."/>
            <person name="Adriaenssens E.M."/>
            <person name="Foster-Nyarko E."/>
            <person name="Jarju S."/>
            <person name="Secka A."/>
            <person name="Antonio M."/>
            <person name="Oren A."/>
            <person name="Chaudhuri R.R."/>
            <person name="La Ragione R."/>
            <person name="Hildebrand F."/>
            <person name="Pallen M.J."/>
        </authorList>
    </citation>
    <scope>NUCLEOTIDE SEQUENCE</scope>
    <source>
        <strain evidence="9">742</strain>
    </source>
</reference>
<feature type="transmembrane region" description="Helical" evidence="8">
    <location>
        <begin position="65"/>
        <end position="86"/>
    </location>
</feature>
<feature type="transmembrane region" description="Helical" evidence="8">
    <location>
        <begin position="144"/>
        <end position="165"/>
    </location>
</feature>
<feature type="transmembrane region" description="Helical" evidence="8">
    <location>
        <begin position="98"/>
        <end position="118"/>
    </location>
</feature>
<dbReference type="Gene3D" id="3.40.50.1980">
    <property type="entry name" value="Nitrogenase molybdenum iron protein domain"/>
    <property type="match status" value="1"/>
</dbReference>
<keyword evidence="7 8" id="KW-0472">Membrane</keyword>
<dbReference type="PANTHER" id="PTHR30472">
    <property type="entry name" value="FERRIC ENTEROBACTIN TRANSPORT SYSTEM PERMEASE PROTEIN"/>
    <property type="match status" value="1"/>
</dbReference>
<dbReference type="InterPro" id="IPR000522">
    <property type="entry name" value="ABC_transptr_permease_BtuC"/>
</dbReference>
<feature type="transmembrane region" description="Helical" evidence="8">
    <location>
        <begin position="12"/>
        <end position="29"/>
    </location>
</feature>
<dbReference type="GO" id="GO:0005886">
    <property type="term" value="C:plasma membrane"/>
    <property type="evidence" value="ECO:0007669"/>
    <property type="project" value="UniProtKB-SubCell"/>
</dbReference>
<comment type="similarity">
    <text evidence="2">Belongs to the binding-protein-dependent transport system permease family. FecCD subfamily.</text>
</comment>
<dbReference type="Proteomes" id="UP000824178">
    <property type="component" value="Unassembled WGS sequence"/>
</dbReference>
<dbReference type="GO" id="GO:0022857">
    <property type="term" value="F:transmembrane transporter activity"/>
    <property type="evidence" value="ECO:0007669"/>
    <property type="project" value="InterPro"/>
</dbReference>
<keyword evidence="4" id="KW-1003">Cell membrane</keyword>
<dbReference type="InterPro" id="IPR037294">
    <property type="entry name" value="ABC_BtuC-like"/>
</dbReference>
<dbReference type="GO" id="GO:0033214">
    <property type="term" value="P:siderophore-iron import into cell"/>
    <property type="evidence" value="ECO:0007669"/>
    <property type="project" value="TreeGrafter"/>
</dbReference>
<keyword evidence="5 8" id="KW-0812">Transmembrane</keyword>